<dbReference type="InterPro" id="IPR001750">
    <property type="entry name" value="ND/Mrp_TM"/>
</dbReference>
<feature type="transmembrane region" description="Helical" evidence="8">
    <location>
        <begin position="264"/>
        <end position="286"/>
    </location>
</feature>
<feature type="transmembrane region" description="Helical" evidence="8">
    <location>
        <begin position="298"/>
        <end position="317"/>
    </location>
</feature>
<feature type="domain" description="NADH:quinone oxidoreductase/Mrp antiporter transmembrane" evidence="9">
    <location>
        <begin position="149"/>
        <end position="385"/>
    </location>
</feature>
<feature type="transmembrane region" description="Helical" evidence="8">
    <location>
        <begin position="154"/>
        <end position="173"/>
    </location>
</feature>
<feature type="transmembrane region" description="Helical" evidence="8">
    <location>
        <begin position="351"/>
        <end position="375"/>
    </location>
</feature>
<feature type="transmembrane region" description="Helical" evidence="8">
    <location>
        <begin position="51"/>
        <end position="71"/>
    </location>
</feature>
<feature type="transmembrane region" description="Helical" evidence="8">
    <location>
        <begin position="391"/>
        <end position="412"/>
    </location>
</feature>
<accession>A0AAV4ZXU1</accession>
<dbReference type="InterPro" id="IPR050586">
    <property type="entry name" value="CPA3_Na-H_Antiporter_D"/>
</dbReference>
<keyword evidence="5 8" id="KW-1133">Transmembrane helix</keyword>
<comment type="subcellular location">
    <subcellularLocation>
        <location evidence="1">Cell membrane</location>
        <topology evidence="1">Multi-pass membrane protein</topology>
    </subcellularLocation>
    <subcellularLocation>
        <location evidence="7">Membrane</location>
        <topology evidence="7">Multi-pass membrane protein</topology>
    </subcellularLocation>
</comment>
<evidence type="ECO:0000259" key="9">
    <source>
        <dbReference type="Pfam" id="PF00361"/>
    </source>
</evidence>
<evidence type="ECO:0000256" key="3">
    <source>
        <dbReference type="ARBA" id="ARBA00022475"/>
    </source>
</evidence>
<feature type="transmembrane region" description="Helical" evidence="8">
    <location>
        <begin position="480"/>
        <end position="506"/>
    </location>
</feature>
<keyword evidence="3" id="KW-1003">Cell membrane</keyword>
<feature type="transmembrane region" description="Helical" evidence="8">
    <location>
        <begin position="226"/>
        <end position="252"/>
    </location>
</feature>
<evidence type="ECO:0000313" key="11">
    <source>
        <dbReference type="Proteomes" id="UP001055247"/>
    </source>
</evidence>
<evidence type="ECO:0000256" key="8">
    <source>
        <dbReference type="SAM" id="Phobius"/>
    </source>
</evidence>
<keyword evidence="4 7" id="KW-0812">Transmembrane</keyword>
<protein>
    <submittedName>
        <fullName evidence="10">NAD(P)H-quinone oxidoreductase subunit 2, chloroplastic</fullName>
    </submittedName>
</protein>
<proteinExistence type="inferred from homology"/>
<evidence type="ECO:0000256" key="6">
    <source>
        <dbReference type="ARBA" id="ARBA00023136"/>
    </source>
</evidence>
<dbReference type="AlphaFoldDB" id="A0AAV4ZXU1"/>
<evidence type="ECO:0000256" key="7">
    <source>
        <dbReference type="RuleBase" id="RU000320"/>
    </source>
</evidence>
<keyword evidence="6 8" id="KW-0472">Membrane</keyword>
<dbReference type="PANTHER" id="PTHR42703">
    <property type="entry name" value="NADH DEHYDROGENASE"/>
    <property type="match status" value="1"/>
</dbReference>
<dbReference type="RefSeq" id="WP_066920103.1">
    <property type="nucleotide sequence ID" value="NZ_BPQO01000037.1"/>
</dbReference>
<evidence type="ECO:0000256" key="4">
    <source>
        <dbReference type="ARBA" id="ARBA00022692"/>
    </source>
</evidence>
<feature type="transmembrane region" description="Helical" evidence="8">
    <location>
        <begin position="20"/>
        <end position="39"/>
    </location>
</feature>
<organism evidence="10 11">
    <name type="scientific">Methylobacterium hispanicum</name>
    <dbReference type="NCBI Taxonomy" id="270350"/>
    <lineage>
        <taxon>Bacteria</taxon>
        <taxon>Pseudomonadati</taxon>
        <taxon>Pseudomonadota</taxon>
        <taxon>Alphaproteobacteria</taxon>
        <taxon>Hyphomicrobiales</taxon>
        <taxon>Methylobacteriaceae</taxon>
        <taxon>Methylobacterium</taxon>
    </lineage>
</organism>
<dbReference type="EMBL" id="BPQO01000037">
    <property type="protein sequence ID" value="GJD92145.1"/>
    <property type="molecule type" value="Genomic_DNA"/>
</dbReference>
<feature type="transmembrane region" description="Helical" evidence="8">
    <location>
        <begin position="131"/>
        <end position="148"/>
    </location>
</feature>
<dbReference type="PANTHER" id="PTHR42703:SF1">
    <property type="entry name" value="NA(+)_H(+) ANTIPORTER SUBUNIT D1"/>
    <property type="match status" value="1"/>
</dbReference>
<comment type="caution">
    <text evidence="10">The sequence shown here is derived from an EMBL/GenBank/DDBJ whole genome shotgun (WGS) entry which is preliminary data.</text>
</comment>
<dbReference type="Proteomes" id="UP001055247">
    <property type="component" value="Unassembled WGS sequence"/>
</dbReference>
<feature type="transmembrane region" description="Helical" evidence="8">
    <location>
        <begin position="324"/>
        <end position="345"/>
    </location>
</feature>
<name>A0AAV4ZXU1_9HYPH</name>
<evidence type="ECO:0000256" key="5">
    <source>
        <dbReference type="ARBA" id="ARBA00022989"/>
    </source>
</evidence>
<sequence length="603" mass="61094">MPNWLVLATEALPAAALPAAALPPLPVALPLLVCALLLIGSRALPIWLPDLVAVLTALAVAALCATIAGRASAEGPLVTWFGGWTPRDGAALGIGFSADAASAGIATFAALLFTATLVFAWNFFDRTHGHFQILMLLFLAAMVGFCFTRDLFNLFVWFEVMSVTAFALTAYRLDDAAIAGAMTFTVTNSLAGILMLAGIGLLYARAGALDFADLAAAVARAGHDPVTAAAFCLVAAGLMIKAAVVPFQFWLADAHAVASSPVSVIFSGAMVAMGLFGLAKLVWVVFGGSAQIRDAVGVFMIAGGAVTALFGGWMALIQRHLKRLLAFSTISHAGIMLVGIGALSQGATAGLLLYVVGHGLVKGALFMVAGILLALRSSVDEIALRGRGRGLAGAGAALGLAGLLLGGLPVGLLDLGARALHGALEAGGHRLALAASLLGTAMTGAAVLRAGARIFLGWGGRPGNEGRAPTLEEQERGNRAYWVMFVPCGALLVLDLAAPTGALVAAAPGWTRSFTGRAALPGDAGALALGAAWMPAASVGLALFLAAFALFGDRVAPAAAAHIRRLHAGPAALLNASHSGLVGDDVVWIVLGLAVLALALAVV</sequence>
<evidence type="ECO:0000256" key="1">
    <source>
        <dbReference type="ARBA" id="ARBA00004651"/>
    </source>
</evidence>
<feature type="transmembrane region" description="Helical" evidence="8">
    <location>
        <begin position="432"/>
        <end position="459"/>
    </location>
</feature>
<dbReference type="Pfam" id="PF00361">
    <property type="entry name" value="Proton_antipo_M"/>
    <property type="match status" value="1"/>
</dbReference>
<feature type="transmembrane region" description="Helical" evidence="8">
    <location>
        <begin position="91"/>
        <end position="124"/>
    </location>
</feature>
<reference evidence="10" key="2">
    <citation type="submission" date="2021-08" db="EMBL/GenBank/DDBJ databases">
        <authorList>
            <person name="Tani A."/>
            <person name="Ola A."/>
            <person name="Ogura Y."/>
            <person name="Katsura K."/>
            <person name="Hayashi T."/>
        </authorList>
    </citation>
    <scope>NUCLEOTIDE SEQUENCE</scope>
    <source>
        <strain evidence="10">DSM 16372</strain>
    </source>
</reference>
<reference evidence="10" key="1">
    <citation type="journal article" date="2016" name="Front. Microbiol.">
        <title>Genome Sequence of the Piezophilic, Mesophilic Sulfate-Reducing Bacterium Desulfovibrio indicus J2T.</title>
        <authorList>
            <person name="Cao J."/>
            <person name="Maignien L."/>
            <person name="Shao Z."/>
            <person name="Alain K."/>
            <person name="Jebbar M."/>
        </authorList>
    </citation>
    <scope>NUCLEOTIDE SEQUENCE</scope>
    <source>
        <strain evidence="10">DSM 16372</strain>
    </source>
</reference>
<keyword evidence="11" id="KW-1185">Reference proteome</keyword>
<evidence type="ECO:0000256" key="2">
    <source>
        <dbReference type="ARBA" id="ARBA00005346"/>
    </source>
</evidence>
<feature type="transmembrane region" description="Helical" evidence="8">
    <location>
        <begin position="526"/>
        <end position="551"/>
    </location>
</feature>
<feature type="transmembrane region" description="Helical" evidence="8">
    <location>
        <begin position="185"/>
        <end position="206"/>
    </location>
</feature>
<dbReference type="GO" id="GO:0005886">
    <property type="term" value="C:plasma membrane"/>
    <property type="evidence" value="ECO:0007669"/>
    <property type="project" value="UniProtKB-SubCell"/>
</dbReference>
<comment type="similarity">
    <text evidence="2">Belongs to the CPA3 antiporters (TC 2.A.63) subunit D family.</text>
</comment>
<evidence type="ECO:0000313" key="10">
    <source>
        <dbReference type="EMBL" id="GJD92145.1"/>
    </source>
</evidence>
<gene>
    <name evidence="10" type="primary">ndhB_3</name>
    <name evidence="10" type="ORF">BHAOGJBA_5698</name>
</gene>